<dbReference type="AlphaFoldDB" id="A0A4Q0YR55"/>
<evidence type="ECO:0000313" key="4">
    <source>
        <dbReference type="EMBL" id="RXJ73063.1"/>
    </source>
</evidence>
<dbReference type="Proteomes" id="UP000290287">
    <property type="component" value="Unassembled WGS sequence"/>
</dbReference>
<gene>
    <name evidence="4" type="ORF">CS022_12345</name>
</gene>
<accession>A0A4Q0YR55</accession>
<evidence type="ECO:0000313" key="5">
    <source>
        <dbReference type="Proteomes" id="UP000290287"/>
    </source>
</evidence>
<name>A0A4Q0YR55_9GAMM</name>
<dbReference type="SUPFAM" id="SSF55729">
    <property type="entry name" value="Acyl-CoA N-acyltransferases (Nat)"/>
    <property type="match status" value="1"/>
</dbReference>
<keyword evidence="1 4" id="KW-0808">Transferase</keyword>
<evidence type="ECO:0000259" key="3">
    <source>
        <dbReference type="PROSITE" id="PS51186"/>
    </source>
</evidence>
<keyword evidence="2" id="KW-0012">Acyltransferase</keyword>
<organism evidence="4 5">
    <name type="scientific">Veronia nyctiphanis</name>
    <dbReference type="NCBI Taxonomy" id="1278244"/>
    <lineage>
        <taxon>Bacteria</taxon>
        <taxon>Pseudomonadati</taxon>
        <taxon>Pseudomonadota</taxon>
        <taxon>Gammaproteobacteria</taxon>
        <taxon>Vibrionales</taxon>
        <taxon>Vibrionaceae</taxon>
        <taxon>Veronia</taxon>
    </lineage>
</organism>
<dbReference type="Gene3D" id="3.40.630.30">
    <property type="match status" value="1"/>
</dbReference>
<dbReference type="PANTHER" id="PTHR43877">
    <property type="entry name" value="AMINOALKYLPHOSPHONATE N-ACETYLTRANSFERASE-RELATED-RELATED"/>
    <property type="match status" value="1"/>
</dbReference>
<dbReference type="Pfam" id="PF00583">
    <property type="entry name" value="Acetyltransf_1"/>
    <property type="match status" value="1"/>
</dbReference>
<dbReference type="RefSeq" id="WP_129122506.1">
    <property type="nucleotide sequence ID" value="NZ_PEIB01000013.1"/>
</dbReference>
<dbReference type="CDD" id="cd04301">
    <property type="entry name" value="NAT_SF"/>
    <property type="match status" value="1"/>
</dbReference>
<feature type="domain" description="N-acetyltransferase" evidence="3">
    <location>
        <begin position="1"/>
        <end position="152"/>
    </location>
</feature>
<comment type="caution">
    <text evidence="4">The sequence shown here is derived from an EMBL/GenBank/DDBJ whole genome shotgun (WGS) entry which is preliminary data.</text>
</comment>
<evidence type="ECO:0000256" key="2">
    <source>
        <dbReference type="ARBA" id="ARBA00023315"/>
    </source>
</evidence>
<dbReference type="OrthoDB" id="9803233at2"/>
<protein>
    <submittedName>
        <fullName evidence="4">GNAT family N-acetyltransferase</fullName>
    </submittedName>
</protein>
<proteinExistence type="predicted"/>
<dbReference type="EMBL" id="PEIB01000013">
    <property type="protein sequence ID" value="RXJ73063.1"/>
    <property type="molecule type" value="Genomic_DNA"/>
</dbReference>
<dbReference type="PROSITE" id="PS51186">
    <property type="entry name" value="GNAT"/>
    <property type="match status" value="1"/>
</dbReference>
<dbReference type="InterPro" id="IPR016181">
    <property type="entry name" value="Acyl_CoA_acyltransferase"/>
</dbReference>
<dbReference type="InterPro" id="IPR050832">
    <property type="entry name" value="Bact_Acetyltransf"/>
</dbReference>
<keyword evidence="5" id="KW-1185">Reference proteome</keyword>
<reference evidence="4 5" key="1">
    <citation type="submission" date="2017-10" db="EMBL/GenBank/DDBJ databases">
        <title>Nyctiphanis sp. nov., isolated from the stomach of the euphausiid Nyctiphanes simplex (Hansen, 1911) in the Gulf of California.</title>
        <authorList>
            <person name="Gomez-Gil B."/>
            <person name="Aguilar-Mendez M."/>
            <person name="Lopez-Cortes A."/>
            <person name="Gomez-Gutierrez J."/>
            <person name="Roque A."/>
            <person name="Lang E."/>
            <person name="Gonzalez-Castillo A."/>
        </authorList>
    </citation>
    <scope>NUCLEOTIDE SEQUENCE [LARGE SCALE GENOMIC DNA]</scope>
    <source>
        <strain evidence="4 5">CAIM 600</strain>
    </source>
</reference>
<dbReference type="GO" id="GO:0016747">
    <property type="term" value="F:acyltransferase activity, transferring groups other than amino-acyl groups"/>
    <property type="evidence" value="ECO:0007669"/>
    <property type="project" value="InterPro"/>
</dbReference>
<evidence type="ECO:0000256" key="1">
    <source>
        <dbReference type="ARBA" id="ARBA00022679"/>
    </source>
</evidence>
<dbReference type="PANTHER" id="PTHR43877:SF5">
    <property type="entry name" value="BLL8307 PROTEIN"/>
    <property type="match status" value="1"/>
</dbReference>
<dbReference type="InterPro" id="IPR000182">
    <property type="entry name" value="GNAT_dom"/>
</dbReference>
<sequence length="154" mass="17658">MEVIELNPHSEEVISVIEDIDTLMNSLYPAESNQLLSAEELLSDDVYFIGMHEGEELAGCGAIVHKRDDGVYGELKRIYVKPKYRGKGISKSIINALIKYAKKERFHAIRLETGVKQPEAIHLYTRFGFKKRCEFGSYQFDPLSVYMELDLTHE</sequence>